<comment type="subcellular location">
    <subcellularLocation>
        <location evidence="6">Cell membrane</location>
        <topology evidence="6">Multi-pass membrane protein</topology>
    </subcellularLocation>
    <subcellularLocation>
        <location evidence="1">Membrane</location>
        <topology evidence="1">Multi-pass membrane protein</topology>
    </subcellularLocation>
</comment>
<feature type="transmembrane region" description="Helical" evidence="6">
    <location>
        <begin position="143"/>
        <end position="163"/>
    </location>
</feature>
<dbReference type="SUPFAM" id="SSF161098">
    <property type="entry name" value="MetI-like"/>
    <property type="match status" value="1"/>
</dbReference>
<accession>A0ABR9JFN1</accession>
<evidence type="ECO:0000313" key="10">
    <source>
        <dbReference type="Proteomes" id="UP000643525"/>
    </source>
</evidence>
<proteinExistence type="inferred from homology"/>
<dbReference type="CDD" id="cd06261">
    <property type="entry name" value="TM_PBP2"/>
    <property type="match status" value="1"/>
</dbReference>
<keyword evidence="4 6" id="KW-1133">Transmembrane helix</keyword>
<feature type="transmembrane region" description="Helical" evidence="6">
    <location>
        <begin position="50"/>
        <end position="69"/>
    </location>
</feature>
<dbReference type="RefSeq" id="WP_192595568.1">
    <property type="nucleotide sequence ID" value="NZ_BAAALJ010000002.1"/>
</dbReference>
<dbReference type="PANTHER" id="PTHR30177">
    <property type="entry name" value="GLYCINE BETAINE/L-PROLINE TRANSPORT SYSTEM PERMEASE PROTEIN PROW"/>
    <property type="match status" value="1"/>
</dbReference>
<feature type="transmembrane region" description="Helical" evidence="6">
    <location>
        <begin position="16"/>
        <end position="38"/>
    </location>
</feature>
<sequence>MTWILDNLAAIGELTLVHLALSLPAVVIAFVVSIPVAWAANRVRILREPLLTGTGLLYAVPSLPLFILLPAVVGTSVRDPLNVVIALSIFGLALMVRSAAEALDAVTDDVRTSATAIGFSGMGRFFTVELPLAGPALLAGVRVVCVSSISLVSVSAVLGVSSLGSLFTDGFARGIIGSIVAGILMTVVLALICDLLLVLAGRMLMPWNTARPGRHRLRPRQSQSLRQRDSHSQSQRQGAAA</sequence>
<protein>
    <submittedName>
        <fullName evidence="9">Osmoprotectant transport system permease protein</fullName>
    </submittedName>
</protein>
<name>A0ABR9JFN1_9MICC</name>
<dbReference type="InterPro" id="IPR000515">
    <property type="entry name" value="MetI-like"/>
</dbReference>
<keyword evidence="2 6" id="KW-0813">Transport</keyword>
<dbReference type="EMBL" id="JADBED010000001">
    <property type="protein sequence ID" value="MBE1524578.1"/>
    <property type="molecule type" value="Genomic_DNA"/>
</dbReference>
<dbReference type="PROSITE" id="PS50928">
    <property type="entry name" value="ABC_TM1"/>
    <property type="match status" value="1"/>
</dbReference>
<dbReference type="InterPro" id="IPR051204">
    <property type="entry name" value="ABC_transp_perm/SBD"/>
</dbReference>
<feature type="compositionally biased region" description="Low complexity" evidence="7">
    <location>
        <begin position="232"/>
        <end position="241"/>
    </location>
</feature>
<reference evidence="9 10" key="1">
    <citation type="submission" date="2020-10" db="EMBL/GenBank/DDBJ databases">
        <title>Sequencing the genomes of 1000 actinobacteria strains.</title>
        <authorList>
            <person name="Klenk H.-P."/>
        </authorList>
    </citation>
    <scope>NUCLEOTIDE SEQUENCE [LARGE SCALE GENOMIC DNA]</scope>
    <source>
        <strain evidence="9 10">DSM 15666</strain>
    </source>
</reference>
<dbReference type="Proteomes" id="UP000643525">
    <property type="component" value="Unassembled WGS sequence"/>
</dbReference>
<dbReference type="PANTHER" id="PTHR30177:SF4">
    <property type="entry name" value="OSMOPROTECTANT IMPORT PERMEASE PROTEIN OSMW"/>
    <property type="match status" value="1"/>
</dbReference>
<evidence type="ECO:0000256" key="7">
    <source>
        <dbReference type="SAM" id="MobiDB-lite"/>
    </source>
</evidence>
<dbReference type="Pfam" id="PF00528">
    <property type="entry name" value="BPD_transp_1"/>
    <property type="match status" value="1"/>
</dbReference>
<evidence type="ECO:0000256" key="4">
    <source>
        <dbReference type="ARBA" id="ARBA00022989"/>
    </source>
</evidence>
<evidence type="ECO:0000256" key="6">
    <source>
        <dbReference type="RuleBase" id="RU363032"/>
    </source>
</evidence>
<gene>
    <name evidence="9" type="ORF">H4W27_001696</name>
</gene>
<evidence type="ECO:0000313" key="9">
    <source>
        <dbReference type="EMBL" id="MBE1524578.1"/>
    </source>
</evidence>
<dbReference type="Gene3D" id="1.10.3720.10">
    <property type="entry name" value="MetI-like"/>
    <property type="match status" value="1"/>
</dbReference>
<evidence type="ECO:0000259" key="8">
    <source>
        <dbReference type="PROSITE" id="PS50928"/>
    </source>
</evidence>
<feature type="transmembrane region" description="Helical" evidence="6">
    <location>
        <begin position="81"/>
        <end position="100"/>
    </location>
</feature>
<keyword evidence="10" id="KW-1185">Reference proteome</keyword>
<evidence type="ECO:0000256" key="2">
    <source>
        <dbReference type="ARBA" id="ARBA00022448"/>
    </source>
</evidence>
<evidence type="ECO:0000256" key="3">
    <source>
        <dbReference type="ARBA" id="ARBA00022692"/>
    </source>
</evidence>
<comment type="caution">
    <text evidence="9">The sequence shown here is derived from an EMBL/GenBank/DDBJ whole genome shotgun (WGS) entry which is preliminary data.</text>
</comment>
<organism evidence="9 10">
    <name type="scientific">Nesterenkonia lutea</name>
    <dbReference type="NCBI Taxonomy" id="272919"/>
    <lineage>
        <taxon>Bacteria</taxon>
        <taxon>Bacillati</taxon>
        <taxon>Actinomycetota</taxon>
        <taxon>Actinomycetes</taxon>
        <taxon>Micrococcales</taxon>
        <taxon>Micrococcaceae</taxon>
        <taxon>Nesterenkonia</taxon>
    </lineage>
</organism>
<feature type="domain" description="ABC transmembrane type-1" evidence="8">
    <location>
        <begin position="15"/>
        <end position="197"/>
    </location>
</feature>
<evidence type="ECO:0000256" key="5">
    <source>
        <dbReference type="ARBA" id="ARBA00023136"/>
    </source>
</evidence>
<comment type="similarity">
    <text evidence="6">Belongs to the binding-protein-dependent transport system permease family.</text>
</comment>
<dbReference type="InterPro" id="IPR035906">
    <property type="entry name" value="MetI-like_sf"/>
</dbReference>
<evidence type="ECO:0000256" key="1">
    <source>
        <dbReference type="ARBA" id="ARBA00004141"/>
    </source>
</evidence>
<feature type="region of interest" description="Disordered" evidence="7">
    <location>
        <begin position="211"/>
        <end position="241"/>
    </location>
</feature>
<keyword evidence="3 6" id="KW-0812">Transmembrane</keyword>
<keyword evidence="5 6" id="KW-0472">Membrane</keyword>
<feature type="transmembrane region" description="Helical" evidence="6">
    <location>
        <begin position="175"/>
        <end position="201"/>
    </location>
</feature>